<feature type="transmembrane region" description="Helical" evidence="2">
    <location>
        <begin position="224"/>
        <end position="245"/>
    </location>
</feature>
<keyword evidence="2" id="KW-1133">Transmembrane helix</keyword>
<protein>
    <submittedName>
        <fullName evidence="3">Uncharacterized protein</fullName>
    </submittedName>
</protein>
<evidence type="ECO:0000313" key="4">
    <source>
        <dbReference type="Proteomes" id="UP001499910"/>
    </source>
</evidence>
<keyword evidence="2" id="KW-0812">Transmembrane</keyword>
<evidence type="ECO:0000256" key="1">
    <source>
        <dbReference type="SAM" id="MobiDB-lite"/>
    </source>
</evidence>
<evidence type="ECO:0000256" key="2">
    <source>
        <dbReference type="SAM" id="Phobius"/>
    </source>
</evidence>
<dbReference type="Proteomes" id="UP001499910">
    <property type="component" value="Unassembled WGS sequence"/>
</dbReference>
<proteinExistence type="predicted"/>
<keyword evidence="2" id="KW-0472">Membrane</keyword>
<organism evidence="3 4">
    <name type="scientific">[Roseibacterium] beibuensis</name>
    <dbReference type="NCBI Taxonomy" id="1193142"/>
    <lineage>
        <taxon>Bacteria</taxon>
        <taxon>Pseudomonadati</taxon>
        <taxon>Pseudomonadota</taxon>
        <taxon>Alphaproteobacteria</taxon>
        <taxon>Rhodobacterales</taxon>
        <taxon>Roseobacteraceae</taxon>
        <taxon>Roseicyclus</taxon>
    </lineage>
</organism>
<dbReference type="EMBL" id="BAABHW010000008">
    <property type="protein sequence ID" value="GAA5081908.1"/>
    <property type="molecule type" value="Genomic_DNA"/>
</dbReference>
<name>A0ABP9LSH8_9RHOB</name>
<sequence>MSNDHDKSQGGGEKPPEKKGVDLAALSEQLKAQGYNGGKGGEALKKTMEDMVRQMEPLRHLQEQMKHLQGLSGHEGIAAKLAEDAKRYSAIQEQMEKAFEPYRGLQDRMKNLGLSAGEDSAIGRVAKQIADQQRAIEAMRPHIPENLAKPEPPRLPNIEQIKFPPNPILETNERLERIEERFEQMQGIATDAAQIANGLQGAAAEFLQKFEKAAADNDRTAGRAIWIGVVAVIIAIAMPAVQIGYSEFRRTPDNGPETKSAIENLQAEVAGLRAAQAEASAQLGEIISSSNDETATILREIRDLLSNRSAPVGTVLDEVP</sequence>
<evidence type="ECO:0000313" key="3">
    <source>
        <dbReference type="EMBL" id="GAA5081908.1"/>
    </source>
</evidence>
<accession>A0ABP9LSH8</accession>
<keyword evidence="4" id="KW-1185">Reference proteome</keyword>
<feature type="region of interest" description="Disordered" evidence="1">
    <location>
        <begin position="1"/>
        <end position="21"/>
    </location>
</feature>
<comment type="caution">
    <text evidence="3">The sequence shown here is derived from an EMBL/GenBank/DDBJ whole genome shotgun (WGS) entry which is preliminary data.</text>
</comment>
<gene>
    <name evidence="3" type="ORF">GCM10023209_37050</name>
</gene>
<reference evidence="4" key="1">
    <citation type="journal article" date="2019" name="Int. J. Syst. Evol. Microbiol.">
        <title>The Global Catalogue of Microorganisms (GCM) 10K type strain sequencing project: providing services to taxonomists for standard genome sequencing and annotation.</title>
        <authorList>
            <consortium name="The Broad Institute Genomics Platform"/>
            <consortium name="The Broad Institute Genome Sequencing Center for Infectious Disease"/>
            <person name="Wu L."/>
            <person name="Ma J."/>
        </authorList>
    </citation>
    <scope>NUCLEOTIDE SEQUENCE [LARGE SCALE GENOMIC DNA]</scope>
    <source>
        <strain evidence="4">JCM 18015</strain>
    </source>
</reference>
<dbReference type="RefSeq" id="WP_259555033.1">
    <property type="nucleotide sequence ID" value="NZ_BAABHW010000008.1"/>
</dbReference>